<feature type="chain" id="PRO_5032836751" description="Peptidase metallopeptidase domain-containing protein" evidence="13">
    <location>
        <begin position="29"/>
        <end position="308"/>
    </location>
</feature>
<keyword evidence="3 11" id="KW-0479">Metal-binding</keyword>
<feature type="binding site" evidence="11">
    <location>
        <position position="234"/>
    </location>
    <ligand>
        <name>Ca(2+)</name>
        <dbReference type="ChEBI" id="CHEBI:29108"/>
        <label>3</label>
    </ligand>
</feature>
<protein>
    <recommendedName>
        <fullName evidence="14">Peptidase metallopeptidase domain-containing protein</fullName>
    </recommendedName>
</protein>
<keyword evidence="8" id="KW-0865">Zymogen</keyword>
<name>A0A843X4X6_COLES</name>
<dbReference type="GO" id="GO:0008270">
    <property type="term" value="F:zinc ion binding"/>
    <property type="evidence" value="ECO:0007669"/>
    <property type="project" value="InterPro"/>
</dbReference>
<evidence type="ECO:0000256" key="7">
    <source>
        <dbReference type="ARBA" id="ARBA00023049"/>
    </source>
</evidence>
<keyword evidence="5" id="KW-0378">Hydrolase</keyword>
<keyword evidence="4 13" id="KW-0732">Signal</keyword>
<comment type="caution">
    <text evidence="15">The sequence shown here is derived from an EMBL/GenBank/DDBJ whole genome shotgun (WGS) entry which is preliminary data.</text>
</comment>
<evidence type="ECO:0000259" key="14">
    <source>
        <dbReference type="SMART" id="SM00235"/>
    </source>
</evidence>
<dbReference type="Pfam" id="PF01471">
    <property type="entry name" value="PG_binding_1"/>
    <property type="match status" value="1"/>
</dbReference>
<feature type="binding site" evidence="11">
    <location>
        <position position="215"/>
    </location>
    <ligand>
        <name>Ca(2+)</name>
        <dbReference type="ChEBI" id="CHEBI:29108"/>
        <label>3</label>
    </ligand>
</feature>
<dbReference type="AlphaFoldDB" id="A0A843X4X6"/>
<dbReference type="InterPro" id="IPR036365">
    <property type="entry name" value="PGBD-like_sf"/>
</dbReference>
<dbReference type="InterPro" id="IPR033739">
    <property type="entry name" value="M10A_MMP"/>
</dbReference>
<keyword evidence="11" id="KW-0106">Calcium</keyword>
<dbReference type="GO" id="GO:0030574">
    <property type="term" value="P:collagen catabolic process"/>
    <property type="evidence" value="ECO:0007669"/>
    <property type="project" value="TreeGrafter"/>
</dbReference>
<feature type="binding site" evidence="11">
    <location>
        <position position="207"/>
    </location>
    <ligand>
        <name>Zn(2+)</name>
        <dbReference type="ChEBI" id="CHEBI:29105"/>
        <label>1</label>
    </ligand>
</feature>
<evidence type="ECO:0000256" key="9">
    <source>
        <dbReference type="ARBA" id="ARBA00023180"/>
    </source>
</evidence>
<dbReference type="GO" id="GO:0004222">
    <property type="term" value="F:metalloendopeptidase activity"/>
    <property type="evidence" value="ECO:0007669"/>
    <property type="project" value="InterPro"/>
</dbReference>
<feature type="binding site" evidence="11">
    <location>
        <position position="222"/>
    </location>
    <ligand>
        <name>Zn(2+)</name>
        <dbReference type="ChEBI" id="CHEBI:29105"/>
        <label>1</label>
    </ligand>
</feature>
<comment type="cofactor">
    <cofactor evidence="11">
        <name>Ca(2+)</name>
        <dbReference type="ChEBI" id="CHEBI:29108"/>
    </cofactor>
    <text evidence="11">Can bind about 5 Ca(2+) ions per subunit.</text>
</comment>
<dbReference type="PRINTS" id="PR00138">
    <property type="entry name" value="MATRIXIN"/>
</dbReference>
<evidence type="ECO:0000256" key="11">
    <source>
        <dbReference type="PIRSR" id="PIRSR621190-2"/>
    </source>
</evidence>
<dbReference type="CDD" id="cd04278">
    <property type="entry name" value="ZnMc_MMP"/>
    <property type="match status" value="1"/>
</dbReference>
<dbReference type="SUPFAM" id="SSF55486">
    <property type="entry name" value="Metalloproteases ('zincins'), catalytic domain"/>
    <property type="match status" value="1"/>
</dbReference>
<evidence type="ECO:0000256" key="1">
    <source>
        <dbReference type="ARBA" id="ARBA00009614"/>
    </source>
</evidence>
<dbReference type="FunFam" id="3.40.390.10:FF:000018">
    <property type="entry name" value="Metalloendoproteinase 1"/>
    <property type="match status" value="1"/>
</dbReference>
<evidence type="ECO:0000256" key="12">
    <source>
        <dbReference type="PIRSR" id="PIRSR621190-5"/>
    </source>
</evidence>
<sequence length="308" mass="33685">MALSSSFPPLSGAVLAIVFILMSTVACGHRTSRHHHHHHDPWESFQNLSGCHLGDHRTGVAHLKQYFHHFGYLPGSPANFSDDFDHELESALLAYQHNFHLNATGILDTSTLSLVTKPRCGVADVVNGTTPRRARGRSLYSHFPGRPSWPSNKRHLTYGFTARSVPSPIRALVARAFTRWSDFTVFSFSEADIASADISISFFRGNHGDGAAFDGMGGVLAHAFAPTNGRLHVDVDEHWVVQGDVTTSSSPNAMDLESVMVHEIGHILGLGHSDVRGAIMYPSIAARTRKVALTNDDVWGIQNLYGSK</sequence>
<dbReference type="GO" id="GO:0030198">
    <property type="term" value="P:extracellular matrix organization"/>
    <property type="evidence" value="ECO:0007669"/>
    <property type="project" value="TreeGrafter"/>
</dbReference>
<keyword evidence="7" id="KW-0482">Metalloprotease</keyword>
<reference evidence="15" key="1">
    <citation type="submission" date="2017-07" db="EMBL/GenBank/DDBJ databases">
        <title>Taro Niue Genome Assembly and Annotation.</title>
        <authorList>
            <person name="Atibalentja N."/>
            <person name="Keating K."/>
            <person name="Fields C.J."/>
        </authorList>
    </citation>
    <scope>NUCLEOTIDE SEQUENCE</scope>
    <source>
        <strain evidence="15">Niue_2</strain>
        <tissue evidence="15">Leaf</tissue>
    </source>
</reference>
<feature type="active site" evidence="10">
    <location>
        <position position="263"/>
    </location>
</feature>
<evidence type="ECO:0000313" key="15">
    <source>
        <dbReference type="EMBL" id="MQM14101.1"/>
    </source>
</evidence>
<dbReference type="GO" id="GO:0006508">
    <property type="term" value="P:proteolysis"/>
    <property type="evidence" value="ECO:0007669"/>
    <property type="project" value="UniProtKB-KW"/>
</dbReference>
<feature type="binding site" evidence="11">
    <location>
        <position position="232"/>
    </location>
    <ligand>
        <name>Zn(2+)</name>
        <dbReference type="ChEBI" id="CHEBI:29105"/>
        <label>1</label>
    </ligand>
</feature>
<feature type="binding site" description="in inhibited form" evidence="11">
    <location>
        <position position="120"/>
    </location>
    <ligand>
        <name>Zn(2+)</name>
        <dbReference type="ChEBI" id="CHEBI:29105"/>
        <label>2</label>
        <note>catalytic</note>
    </ligand>
</feature>
<feature type="signal peptide" evidence="13">
    <location>
        <begin position="1"/>
        <end position="28"/>
    </location>
</feature>
<dbReference type="SMR" id="A0A843X4X6"/>
<feature type="binding site" evidence="11">
    <location>
        <position position="209"/>
    </location>
    <ligand>
        <name>Zn(2+)</name>
        <dbReference type="ChEBI" id="CHEBI:29105"/>
        <label>1</label>
    </ligand>
</feature>
<dbReference type="Pfam" id="PF00413">
    <property type="entry name" value="Peptidase_M10"/>
    <property type="match status" value="1"/>
</dbReference>
<dbReference type="InterPro" id="IPR024079">
    <property type="entry name" value="MetalloPept_cat_dom_sf"/>
</dbReference>
<keyword evidence="16" id="KW-1185">Reference proteome</keyword>
<dbReference type="InterPro" id="IPR002477">
    <property type="entry name" value="Peptidoglycan-bd-like"/>
</dbReference>
<gene>
    <name evidence="15" type="ORF">Taro_047030</name>
</gene>
<dbReference type="Proteomes" id="UP000652761">
    <property type="component" value="Unassembled WGS sequence"/>
</dbReference>
<evidence type="ECO:0000313" key="16">
    <source>
        <dbReference type="Proteomes" id="UP000652761"/>
    </source>
</evidence>
<comment type="cofactor">
    <cofactor evidence="11">
        <name>Zn(2+)</name>
        <dbReference type="ChEBI" id="CHEBI:29105"/>
    </cofactor>
    <text evidence="11">Binds 2 Zn(2+) ions per subunit.</text>
</comment>
<keyword evidence="9" id="KW-0325">Glycoprotein</keyword>
<feature type="domain" description="Peptidase metallopeptidase" evidence="14">
    <location>
        <begin position="145"/>
        <end position="307"/>
    </location>
</feature>
<dbReference type="InterPro" id="IPR006026">
    <property type="entry name" value="Peptidase_Metallo"/>
</dbReference>
<feature type="binding site" evidence="11">
    <location>
        <position position="280"/>
    </location>
    <ligand>
        <name>Zn(2+)</name>
        <dbReference type="ChEBI" id="CHEBI:29105"/>
        <label>2</label>
        <note>catalytic</note>
    </ligand>
</feature>
<feature type="binding site" evidence="11">
    <location>
        <position position="272"/>
    </location>
    <ligand>
        <name>Zn(2+)</name>
        <dbReference type="ChEBI" id="CHEBI:29105"/>
        <label>2</label>
        <note>catalytic</note>
    </ligand>
</feature>
<evidence type="ECO:0000256" key="6">
    <source>
        <dbReference type="ARBA" id="ARBA00022833"/>
    </source>
</evidence>
<proteinExistence type="inferred from homology"/>
<dbReference type="GO" id="GO:0031012">
    <property type="term" value="C:extracellular matrix"/>
    <property type="evidence" value="ECO:0007669"/>
    <property type="project" value="InterPro"/>
</dbReference>
<evidence type="ECO:0000256" key="3">
    <source>
        <dbReference type="ARBA" id="ARBA00022723"/>
    </source>
</evidence>
<dbReference type="SUPFAM" id="SSF47090">
    <property type="entry name" value="PGBD-like"/>
    <property type="match status" value="1"/>
</dbReference>
<feature type="short sequence motif" description="Cysteine switch" evidence="12">
    <location>
        <begin position="118"/>
        <end position="125"/>
    </location>
</feature>
<evidence type="ECO:0000256" key="4">
    <source>
        <dbReference type="ARBA" id="ARBA00022729"/>
    </source>
</evidence>
<feature type="binding site" evidence="11">
    <location>
        <position position="237"/>
    </location>
    <ligand>
        <name>Ca(2+)</name>
        <dbReference type="ChEBI" id="CHEBI:29108"/>
        <label>1</label>
    </ligand>
</feature>
<dbReference type="Gene3D" id="3.40.390.10">
    <property type="entry name" value="Collagenase (Catalytic Domain)"/>
    <property type="match status" value="1"/>
</dbReference>
<dbReference type="InterPro" id="IPR001818">
    <property type="entry name" value="Pept_M10_metallopeptidase"/>
</dbReference>
<evidence type="ECO:0000256" key="13">
    <source>
        <dbReference type="SAM" id="SignalP"/>
    </source>
</evidence>
<dbReference type="PANTHER" id="PTHR10201">
    <property type="entry name" value="MATRIX METALLOPROTEINASE"/>
    <property type="match status" value="1"/>
</dbReference>
<keyword evidence="2" id="KW-0645">Protease</keyword>
<organism evidence="15 16">
    <name type="scientific">Colocasia esculenta</name>
    <name type="common">Wild taro</name>
    <name type="synonym">Arum esculentum</name>
    <dbReference type="NCBI Taxonomy" id="4460"/>
    <lineage>
        <taxon>Eukaryota</taxon>
        <taxon>Viridiplantae</taxon>
        <taxon>Streptophyta</taxon>
        <taxon>Embryophyta</taxon>
        <taxon>Tracheophyta</taxon>
        <taxon>Spermatophyta</taxon>
        <taxon>Magnoliopsida</taxon>
        <taxon>Liliopsida</taxon>
        <taxon>Araceae</taxon>
        <taxon>Aroideae</taxon>
        <taxon>Colocasieae</taxon>
        <taxon>Colocasia</taxon>
    </lineage>
</organism>
<feature type="binding site" evidence="11">
    <location>
        <position position="237"/>
    </location>
    <ligand>
        <name>Ca(2+)</name>
        <dbReference type="ChEBI" id="CHEBI:29108"/>
        <label>3</label>
    </ligand>
</feature>
<feature type="binding site" evidence="11">
    <location>
        <position position="214"/>
    </location>
    <ligand>
        <name>Ca(2+)</name>
        <dbReference type="ChEBI" id="CHEBI:29108"/>
        <label>3</label>
    </ligand>
</feature>
<accession>A0A843X4X6</accession>
<evidence type="ECO:0000256" key="5">
    <source>
        <dbReference type="ARBA" id="ARBA00022801"/>
    </source>
</evidence>
<evidence type="ECO:0000256" key="8">
    <source>
        <dbReference type="ARBA" id="ARBA00023145"/>
    </source>
</evidence>
<evidence type="ECO:0000256" key="10">
    <source>
        <dbReference type="PIRSR" id="PIRSR621190-1"/>
    </source>
</evidence>
<dbReference type="OrthoDB" id="406838at2759"/>
<dbReference type="PANTHER" id="PTHR10201:SF272">
    <property type="entry name" value="METALLOENDOPROTEINASE 5-MMP"/>
    <property type="match status" value="1"/>
</dbReference>
<feature type="binding site" evidence="11">
    <location>
        <position position="266"/>
    </location>
    <ligand>
        <name>Zn(2+)</name>
        <dbReference type="ChEBI" id="CHEBI:29105"/>
        <label>2</label>
        <note>catalytic</note>
    </ligand>
</feature>
<evidence type="ECO:0000256" key="2">
    <source>
        <dbReference type="ARBA" id="ARBA00022670"/>
    </source>
</evidence>
<dbReference type="SMART" id="SM00235">
    <property type="entry name" value="ZnMc"/>
    <property type="match status" value="1"/>
</dbReference>
<dbReference type="InterPro" id="IPR021190">
    <property type="entry name" value="Pept_M10A"/>
</dbReference>
<comment type="similarity">
    <text evidence="1">Belongs to the peptidase M10A family. Matrix metalloproteinases (MMPs) subfamily.</text>
</comment>
<feature type="binding site" evidence="11">
    <location>
        <position position="262"/>
    </location>
    <ligand>
        <name>Zn(2+)</name>
        <dbReference type="ChEBI" id="CHEBI:29105"/>
        <label>2</label>
        <note>catalytic</note>
    </ligand>
</feature>
<keyword evidence="6 11" id="KW-0862">Zinc</keyword>
<dbReference type="EMBL" id="NMUH01005959">
    <property type="protein sequence ID" value="MQM14101.1"/>
    <property type="molecule type" value="Genomic_DNA"/>
</dbReference>
<feature type="binding site" evidence="11">
    <location>
        <position position="197"/>
    </location>
    <ligand>
        <name>Ca(2+)</name>
        <dbReference type="ChEBI" id="CHEBI:29108"/>
        <label>2</label>
    </ligand>
</feature>